<sequence length="379" mass="41959">MFLRLITRFCFVISLIAISNLSYAKQITFDLEDIHGKVTQESYPGKYLLLAVGYTSCPDICPTTLYEYGLAMKAIKHPEKIVPIFVSIDPVNDTAESMQAYTSYFDERIVGLTGKMENIKDLAKQLGATFGYRLNGKKVDIPTKGTSYTVYHSALIYLINPNHELVDVYDYQIGDKGLTEALDKALSDNSSPEKKAMVSSADTSLPKEEKAVATSTPATTATASNVENTHTDTTLNQQQACELPKGFTEHKQDILLKDVYPQAKDAPVALVNLWALWCAPCRIELPILNNFASTEKNMPLYTINLGDKEEDINKLFADQKLSALNNYSVKGLSLLRQLGGKGLPFNALFVQGKQVAIKNGIIEETESLTTYAQCIIQNK</sequence>
<keyword evidence="7" id="KW-0732">Signal</keyword>
<evidence type="ECO:0000256" key="6">
    <source>
        <dbReference type="SAM" id="MobiDB-lite"/>
    </source>
</evidence>
<keyword evidence="5" id="KW-1015">Disulfide bond</keyword>
<evidence type="ECO:0000256" key="1">
    <source>
        <dbReference type="ARBA" id="ARBA00010996"/>
    </source>
</evidence>
<dbReference type="InterPro" id="IPR013766">
    <property type="entry name" value="Thioredoxin_domain"/>
</dbReference>
<dbReference type="PANTHER" id="PTHR12151">
    <property type="entry name" value="ELECTRON TRANSPORT PROTIN SCO1/SENC FAMILY MEMBER"/>
    <property type="match status" value="1"/>
</dbReference>
<dbReference type="Gene3D" id="3.40.30.10">
    <property type="entry name" value="Glutaredoxin"/>
    <property type="match status" value="2"/>
</dbReference>
<evidence type="ECO:0000259" key="8">
    <source>
        <dbReference type="PROSITE" id="PS51352"/>
    </source>
</evidence>
<name>V8G6S1_9BURK</name>
<protein>
    <submittedName>
        <fullName evidence="9">Cytochrome oxidase assembly protein</fullName>
    </submittedName>
</protein>
<feature type="compositionally biased region" description="Low complexity" evidence="6">
    <location>
        <begin position="212"/>
        <end position="223"/>
    </location>
</feature>
<evidence type="ECO:0000313" key="10">
    <source>
        <dbReference type="Proteomes" id="UP000018766"/>
    </source>
</evidence>
<feature type="binding site" evidence="4">
    <location>
        <position position="61"/>
    </location>
    <ligand>
        <name>Cu cation</name>
        <dbReference type="ChEBI" id="CHEBI:23378"/>
    </ligand>
</feature>
<dbReference type="EMBL" id="AYSV01000080">
    <property type="protein sequence ID" value="ETD71678.1"/>
    <property type="molecule type" value="Genomic_DNA"/>
</dbReference>
<feature type="chain" id="PRO_5004769098" evidence="7">
    <location>
        <begin position="25"/>
        <end position="379"/>
    </location>
</feature>
<dbReference type="OrthoDB" id="9790194at2"/>
<feature type="signal peptide" evidence="7">
    <location>
        <begin position="1"/>
        <end position="24"/>
    </location>
</feature>
<evidence type="ECO:0000256" key="5">
    <source>
        <dbReference type="PIRSR" id="PIRSR603782-2"/>
    </source>
</evidence>
<feature type="region of interest" description="Disordered" evidence="6">
    <location>
        <begin position="185"/>
        <end position="230"/>
    </location>
</feature>
<accession>V8G6S1</accession>
<dbReference type="PROSITE" id="PS51352">
    <property type="entry name" value="THIOREDOXIN_2"/>
    <property type="match status" value="1"/>
</dbReference>
<dbReference type="GO" id="GO:0046872">
    <property type="term" value="F:metal ion binding"/>
    <property type="evidence" value="ECO:0007669"/>
    <property type="project" value="UniProtKB-KW"/>
</dbReference>
<dbReference type="InterPro" id="IPR003782">
    <property type="entry name" value="SCO1/SenC"/>
</dbReference>
<dbReference type="InterPro" id="IPR017937">
    <property type="entry name" value="Thioredoxin_CS"/>
</dbReference>
<evidence type="ECO:0000256" key="2">
    <source>
        <dbReference type="ARBA" id="ARBA00023008"/>
    </source>
</evidence>
<dbReference type="InterPro" id="IPR036249">
    <property type="entry name" value="Thioredoxin-like_sf"/>
</dbReference>
<dbReference type="CDD" id="cd02966">
    <property type="entry name" value="TlpA_like_family"/>
    <property type="match status" value="1"/>
</dbReference>
<feature type="domain" description="Thioredoxin" evidence="8">
    <location>
        <begin position="212"/>
        <end position="377"/>
    </location>
</feature>
<comment type="caution">
    <text evidence="9">The sequence shown here is derived from an EMBL/GenBank/DDBJ whole genome shotgun (WGS) entry which is preliminary data.</text>
</comment>
<dbReference type="SUPFAM" id="SSF52833">
    <property type="entry name" value="Thioredoxin-like"/>
    <property type="match status" value="2"/>
</dbReference>
<dbReference type="PROSITE" id="PS00194">
    <property type="entry name" value="THIOREDOXIN_1"/>
    <property type="match status" value="1"/>
</dbReference>
<keyword evidence="10" id="KW-1185">Reference proteome</keyword>
<keyword evidence="2 4" id="KW-0186">Copper</keyword>
<dbReference type="PATRIC" id="fig|1414851.3.peg.1322"/>
<feature type="compositionally biased region" description="Basic and acidic residues" evidence="6">
    <location>
        <begin position="185"/>
        <end position="196"/>
    </location>
</feature>
<proteinExistence type="inferred from homology"/>
<dbReference type="GO" id="GO:0015036">
    <property type="term" value="F:disulfide oxidoreductase activity"/>
    <property type="evidence" value="ECO:0007669"/>
    <property type="project" value="UniProtKB-ARBA"/>
</dbReference>
<reference evidence="9 10" key="1">
    <citation type="submission" date="2013-11" db="EMBL/GenBank/DDBJ databases">
        <title>Genomic analysis of Pelistega sp. HM-7.</title>
        <authorList>
            <person name="Kumbhare S.V."/>
            <person name="Shetty S.A."/>
            <person name="Sharma O."/>
            <person name="Dhotre D.P."/>
        </authorList>
    </citation>
    <scope>NUCLEOTIDE SEQUENCE [LARGE SCALE GENOMIC DNA]</scope>
    <source>
        <strain evidence="9 10">HM-7</strain>
    </source>
</reference>
<evidence type="ECO:0000256" key="7">
    <source>
        <dbReference type="SAM" id="SignalP"/>
    </source>
</evidence>
<evidence type="ECO:0000313" key="9">
    <source>
        <dbReference type="EMBL" id="ETD71678.1"/>
    </source>
</evidence>
<evidence type="ECO:0000256" key="4">
    <source>
        <dbReference type="PIRSR" id="PIRSR603782-1"/>
    </source>
</evidence>
<keyword evidence="3" id="KW-0676">Redox-active center</keyword>
<organism evidence="9 10">
    <name type="scientific">Pelistega indica</name>
    <dbReference type="NCBI Taxonomy" id="1414851"/>
    <lineage>
        <taxon>Bacteria</taxon>
        <taxon>Pseudomonadati</taxon>
        <taxon>Pseudomonadota</taxon>
        <taxon>Betaproteobacteria</taxon>
        <taxon>Burkholderiales</taxon>
        <taxon>Alcaligenaceae</taxon>
        <taxon>Pelistega</taxon>
    </lineage>
</organism>
<keyword evidence="4" id="KW-0479">Metal-binding</keyword>
<feature type="disulfide bond" description="Redox-active" evidence="5">
    <location>
        <begin position="57"/>
        <end position="61"/>
    </location>
</feature>
<dbReference type="Pfam" id="PF02630">
    <property type="entry name" value="SCO1-SenC"/>
    <property type="match status" value="1"/>
</dbReference>
<dbReference type="AlphaFoldDB" id="V8G6S1"/>
<dbReference type="Proteomes" id="UP000018766">
    <property type="component" value="Unassembled WGS sequence"/>
</dbReference>
<comment type="similarity">
    <text evidence="1">Belongs to the SCO1/2 family.</text>
</comment>
<dbReference type="RefSeq" id="WP_023950936.1">
    <property type="nucleotide sequence ID" value="NZ_AYSV01000080.1"/>
</dbReference>
<evidence type="ECO:0000256" key="3">
    <source>
        <dbReference type="ARBA" id="ARBA00023284"/>
    </source>
</evidence>
<gene>
    <name evidence="9" type="ORF">V757_06475</name>
</gene>
<dbReference type="CDD" id="cd02968">
    <property type="entry name" value="SCO"/>
    <property type="match status" value="1"/>
</dbReference>
<dbReference type="PANTHER" id="PTHR12151:SF25">
    <property type="entry name" value="LINALOOL DEHYDRATASE_ISOMERASE DOMAIN-CONTAINING PROTEIN"/>
    <property type="match status" value="1"/>
</dbReference>
<feature type="binding site" evidence="4">
    <location>
        <position position="57"/>
    </location>
    <ligand>
        <name>Cu cation</name>
        <dbReference type="ChEBI" id="CHEBI:23378"/>
    </ligand>
</feature>
<feature type="binding site" evidence="4">
    <location>
        <position position="152"/>
    </location>
    <ligand>
        <name>Cu cation</name>
        <dbReference type="ChEBI" id="CHEBI:23378"/>
    </ligand>
</feature>